<name>A0A8H3IX62_9LECA</name>
<dbReference type="GO" id="GO:0016614">
    <property type="term" value="F:oxidoreductase activity, acting on CH-OH group of donors"/>
    <property type="evidence" value="ECO:0007669"/>
    <property type="project" value="InterPro"/>
</dbReference>
<dbReference type="AlphaFoldDB" id="A0A8H3IX62"/>
<dbReference type="GO" id="GO:0044550">
    <property type="term" value="P:secondary metabolite biosynthetic process"/>
    <property type="evidence" value="ECO:0007669"/>
    <property type="project" value="TreeGrafter"/>
</dbReference>
<dbReference type="InterPro" id="IPR007867">
    <property type="entry name" value="GMC_OxRtase_C"/>
</dbReference>
<dbReference type="Pfam" id="PF05199">
    <property type="entry name" value="GMC_oxred_C"/>
    <property type="match status" value="1"/>
</dbReference>
<proteinExistence type="inferred from homology"/>
<dbReference type="PIRSF" id="PIRSF000137">
    <property type="entry name" value="Alcohol_oxidase"/>
    <property type="match status" value="1"/>
</dbReference>
<dbReference type="PANTHER" id="PTHR11552">
    <property type="entry name" value="GLUCOSE-METHANOL-CHOLINE GMC OXIDOREDUCTASE"/>
    <property type="match status" value="1"/>
</dbReference>
<feature type="active site" description="Proton acceptor" evidence="3">
    <location>
        <position position="601"/>
    </location>
</feature>
<dbReference type="InterPro" id="IPR036188">
    <property type="entry name" value="FAD/NAD-bd_sf"/>
</dbReference>
<dbReference type="InterPro" id="IPR012132">
    <property type="entry name" value="GMC_OxRdtase"/>
</dbReference>
<gene>
    <name evidence="7" type="ORF">ALECFALPRED_007237</name>
</gene>
<comment type="caution">
    <text evidence="7">The sequence shown here is derived from an EMBL/GenBank/DDBJ whole genome shotgun (WGS) entry which is preliminary data.</text>
</comment>
<dbReference type="Proteomes" id="UP000664203">
    <property type="component" value="Unassembled WGS sequence"/>
</dbReference>
<reference evidence="7" key="1">
    <citation type="submission" date="2021-03" db="EMBL/GenBank/DDBJ databases">
        <authorList>
            <person name="Tagirdzhanova G."/>
        </authorList>
    </citation>
    <scope>NUCLEOTIDE SEQUENCE</scope>
</reference>
<evidence type="ECO:0000256" key="4">
    <source>
        <dbReference type="PIRSR" id="PIRSR000137-2"/>
    </source>
</evidence>
<dbReference type="SUPFAM" id="SSF51905">
    <property type="entry name" value="FAD/NAD(P)-binding domain"/>
    <property type="match status" value="1"/>
</dbReference>
<keyword evidence="4" id="KW-0274">FAD</keyword>
<dbReference type="OrthoDB" id="269227at2759"/>
<keyword evidence="4" id="KW-0285">Flavoprotein</keyword>
<evidence type="ECO:0000256" key="1">
    <source>
        <dbReference type="ARBA" id="ARBA00010790"/>
    </source>
</evidence>
<comment type="similarity">
    <text evidence="1">Belongs to the GMC oxidoreductase family.</text>
</comment>
<dbReference type="Pfam" id="PF00732">
    <property type="entry name" value="GMC_oxred_N"/>
    <property type="match status" value="1"/>
</dbReference>
<protein>
    <recommendedName>
        <fullName evidence="6">Glucose-methanol-choline oxidoreductase N-terminal domain-containing protein</fullName>
    </recommendedName>
</protein>
<comment type="cofactor">
    <cofactor evidence="4">
        <name>FAD</name>
        <dbReference type="ChEBI" id="CHEBI:57692"/>
    </cofactor>
</comment>
<dbReference type="PROSITE" id="PS00624">
    <property type="entry name" value="GMC_OXRED_2"/>
    <property type="match status" value="1"/>
</dbReference>
<evidence type="ECO:0000313" key="8">
    <source>
        <dbReference type="Proteomes" id="UP000664203"/>
    </source>
</evidence>
<feature type="chain" id="PRO_5034269944" description="Glucose-methanol-choline oxidoreductase N-terminal domain-containing protein" evidence="5">
    <location>
        <begin position="21"/>
        <end position="621"/>
    </location>
</feature>
<dbReference type="Gene3D" id="3.50.50.60">
    <property type="entry name" value="FAD/NAD(P)-binding domain"/>
    <property type="match status" value="1"/>
</dbReference>
<evidence type="ECO:0000313" key="7">
    <source>
        <dbReference type="EMBL" id="CAF9937390.1"/>
    </source>
</evidence>
<feature type="signal peptide" evidence="5">
    <location>
        <begin position="1"/>
        <end position="20"/>
    </location>
</feature>
<keyword evidence="2" id="KW-0325">Glycoprotein</keyword>
<dbReference type="SUPFAM" id="SSF54373">
    <property type="entry name" value="FAD-linked reductases, C-terminal domain"/>
    <property type="match status" value="1"/>
</dbReference>
<keyword evidence="8" id="KW-1185">Reference proteome</keyword>
<feature type="binding site" evidence="4">
    <location>
        <begin position="602"/>
        <end position="603"/>
    </location>
    <ligand>
        <name>FAD</name>
        <dbReference type="ChEBI" id="CHEBI:57692"/>
    </ligand>
</feature>
<feature type="domain" description="Glucose-methanol-choline oxidoreductase N-terminal" evidence="6">
    <location>
        <begin position="323"/>
        <end position="337"/>
    </location>
</feature>
<evidence type="ECO:0000259" key="6">
    <source>
        <dbReference type="PROSITE" id="PS00624"/>
    </source>
</evidence>
<dbReference type="Gene3D" id="3.30.560.10">
    <property type="entry name" value="Glucose Oxidase, domain 3"/>
    <property type="match status" value="1"/>
</dbReference>
<evidence type="ECO:0000256" key="2">
    <source>
        <dbReference type="ARBA" id="ARBA00023180"/>
    </source>
</evidence>
<accession>A0A8H3IX62</accession>
<sequence>MKQILFVLGLFSAIYEFANAAGPIISSQQASSLGIPSGSSFGTPGNASFDYVIVGGGTAGLVLAARLSENPSTSVAVIEAGSFYELNGNYSEIPALDTLWAGKDPKDTNPEVDWGFDTVPQAGALNAIIHYARGKCLGGSSARNYLGYLRSTKDAYTRWAQQVGDQSYTFDNLLPYYEKSLDFTPPDYSKRVANATPQFDVSNLGKGGPLSVTFSNYAQAIASYVQKGLQELGIHPINGLTSGELLGSSYVMDTIQPKNQQRESSETGFLRPALGRTNLKVYPMTLAKKILFDSKKAAIGVGVDTENEDYVLSANKEVVVSAGAFQSPQLLMVSGIGPAATLKKYNIPIVAERPGVGQNMQDHILMGPSYRVNVITGTSLINATFAAEAASLFDNFQSGILTNPGGDFGAWEKLPQSLRSTLPESAQTALATFPADWPEIEYLSIAGYLGNQEDFTQPDDGYDYSSVAIALTAPLSRGTIDISSVDMSDPPLIDPRWLTDPTDIAVAVAGYKRVRELFATEAMKKVEIGIEYYPGLNVSTDAEILQIIRESVSTVYHASATCAMGNSTDPKAVIDPSAKVIGVKNLRVVDASSFPFLPPGHPQSTVYALAEKIAHEILAGK</sequence>
<keyword evidence="5" id="KW-0732">Signal</keyword>
<feature type="active site" description="Proton donor" evidence="3">
    <location>
        <position position="557"/>
    </location>
</feature>
<dbReference type="EMBL" id="CAJPDR010000471">
    <property type="protein sequence ID" value="CAF9937390.1"/>
    <property type="molecule type" value="Genomic_DNA"/>
</dbReference>
<dbReference type="InterPro" id="IPR000172">
    <property type="entry name" value="GMC_OxRdtase_N"/>
</dbReference>
<dbReference type="GO" id="GO:0050660">
    <property type="term" value="F:flavin adenine dinucleotide binding"/>
    <property type="evidence" value="ECO:0007669"/>
    <property type="project" value="InterPro"/>
</dbReference>
<evidence type="ECO:0000256" key="3">
    <source>
        <dbReference type="PIRSR" id="PIRSR000137-1"/>
    </source>
</evidence>
<dbReference type="PANTHER" id="PTHR11552:SF138">
    <property type="entry name" value="DEHYDROGENASE PKFF-RELATED"/>
    <property type="match status" value="1"/>
</dbReference>
<evidence type="ECO:0000256" key="5">
    <source>
        <dbReference type="SAM" id="SignalP"/>
    </source>
</evidence>
<organism evidence="7 8">
    <name type="scientific">Alectoria fallacina</name>
    <dbReference type="NCBI Taxonomy" id="1903189"/>
    <lineage>
        <taxon>Eukaryota</taxon>
        <taxon>Fungi</taxon>
        <taxon>Dikarya</taxon>
        <taxon>Ascomycota</taxon>
        <taxon>Pezizomycotina</taxon>
        <taxon>Lecanoromycetes</taxon>
        <taxon>OSLEUM clade</taxon>
        <taxon>Lecanoromycetidae</taxon>
        <taxon>Lecanorales</taxon>
        <taxon>Lecanorineae</taxon>
        <taxon>Parmeliaceae</taxon>
        <taxon>Alectoria</taxon>
    </lineage>
</organism>